<dbReference type="GO" id="GO:0008984">
    <property type="term" value="F:protein-glutamate methylesterase activity"/>
    <property type="evidence" value="ECO:0007669"/>
    <property type="project" value="UniProtKB-EC"/>
</dbReference>
<feature type="domain" description="CheB-type methylesterase" evidence="5">
    <location>
        <begin position="1"/>
        <end position="181"/>
    </location>
</feature>
<dbReference type="EC" id="3.1.1.61" evidence="2"/>
<dbReference type="PIRSF" id="PIRSF036461">
    <property type="entry name" value="Chmtx_methlestr"/>
    <property type="match status" value="1"/>
</dbReference>
<dbReference type="EMBL" id="CADCTW010000062">
    <property type="protein sequence ID" value="CAA9309232.1"/>
    <property type="molecule type" value="Genomic_DNA"/>
</dbReference>
<comment type="catalytic activity">
    <reaction evidence="3">
        <text>[protein]-L-glutamate 5-O-methyl ester + H2O = L-glutamyl-[protein] + methanol + H(+)</text>
        <dbReference type="Rhea" id="RHEA:23236"/>
        <dbReference type="Rhea" id="RHEA-COMP:10208"/>
        <dbReference type="Rhea" id="RHEA-COMP:10311"/>
        <dbReference type="ChEBI" id="CHEBI:15377"/>
        <dbReference type="ChEBI" id="CHEBI:15378"/>
        <dbReference type="ChEBI" id="CHEBI:17790"/>
        <dbReference type="ChEBI" id="CHEBI:29973"/>
        <dbReference type="ChEBI" id="CHEBI:82795"/>
        <dbReference type="EC" id="3.1.1.61"/>
    </reaction>
</comment>
<evidence type="ECO:0000256" key="2">
    <source>
        <dbReference type="ARBA" id="ARBA00039140"/>
    </source>
</evidence>
<dbReference type="GO" id="GO:0005737">
    <property type="term" value="C:cytoplasm"/>
    <property type="evidence" value="ECO:0007669"/>
    <property type="project" value="InterPro"/>
</dbReference>
<evidence type="ECO:0000259" key="5">
    <source>
        <dbReference type="PROSITE" id="PS50122"/>
    </source>
</evidence>
<reference evidence="6" key="1">
    <citation type="submission" date="2020-02" db="EMBL/GenBank/DDBJ databases">
        <authorList>
            <person name="Meier V. D."/>
        </authorList>
    </citation>
    <scope>NUCLEOTIDE SEQUENCE</scope>
    <source>
        <strain evidence="6">AVDCRST_MAG68</strain>
    </source>
</reference>
<gene>
    <name evidence="6" type="ORF">AVDCRST_MAG68-1173</name>
</gene>
<name>A0A6J4KQR6_9BACT</name>
<feature type="active site" evidence="4">
    <location>
        <position position="31"/>
    </location>
</feature>
<dbReference type="InterPro" id="IPR011247">
    <property type="entry name" value="Chemotax_prot-Glu_Me-esterase"/>
</dbReference>
<dbReference type="PANTHER" id="PTHR42872:SF6">
    <property type="entry name" value="PROTEIN-GLUTAMATE METHYLESTERASE_PROTEIN-GLUTAMINE GLUTAMINASE"/>
    <property type="match status" value="1"/>
</dbReference>
<evidence type="ECO:0000256" key="3">
    <source>
        <dbReference type="ARBA" id="ARBA00048267"/>
    </source>
</evidence>
<dbReference type="AlphaFoldDB" id="A0A6J4KQR6"/>
<keyword evidence="4" id="KW-0145">Chemotaxis</keyword>
<evidence type="ECO:0000313" key="6">
    <source>
        <dbReference type="EMBL" id="CAA9309232.1"/>
    </source>
</evidence>
<dbReference type="PANTHER" id="PTHR42872">
    <property type="entry name" value="PROTEIN-GLUTAMATE METHYLESTERASE/PROTEIN-GLUTAMINE GLUTAMINASE"/>
    <property type="match status" value="1"/>
</dbReference>
<dbReference type="SUPFAM" id="SSF52738">
    <property type="entry name" value="Methylesterase CheB, C-terminal domain"/>
    <property type="match status" value="1"/>
</dbReference>
<keyword evidence="1 4" id="KW-0378">Hydrolase</keyword>
<proteinExistence type="predicted"/>
<dbReference type="InterPro" id="IPR000673">
    <property type="entry name" value="Sig_transdc_resp-reg_Me-estase"/>
</dbReference>
<sequence>MGGSAGAVEGMSQIVAGLPAGLPAAVFVVVHFPAYSTSVLPRILTRAGPLRAVHPRDGDPIEHGTIYVAPPDHHLLVEEGRVRVARGPRENGHRPAVDPLFRSAARAYGARVTGVVISGNLDDGTAGLGAVRARGGAAIVQDPEDALHPGMPSSALNMVGADRILPLDQIAAALVELATTPVPPQEAPVPHRLDTETGIAGMDPAALQGDERPGEPSGYSCPECHGSLFEIDEGHVKRFRCRVGHAYSVEALLAHQGDAVESALWTAMMALKERAALSRKMADRLRERGGARSAERFEQQAGEADVRAGIIQDVLRNLGLAAGQEAERTLERAGD</sequence>
<organism evidence="6">
    <name type="scientific">uncultured Gemmatimonadota bacterium</name>
    <dbReference type="NCBI Taxonomy" id="203437"/>
    <lineage>
        <taxon>Bacteria</taxon>
        <taxon>Pseudomonadati</taxon>
        <taxon>Gemmatimonadota</taxon>
        <taxon>environmental samples</taxon>
    </lineage>
</organism>
<dbReference type="GO" id="GO:0006935">
    <property type="term" value="P:chemotaxis"/>
    <property type="evidence" value="ECO:0007669"/>
    <property type="project" value="UniProtKB-UniRule"/>
</dbReference>
<dbReference type="Gene3D" id="3.40.50.180">
    <property type="entry name" value="Methylesterase CheB, C-terminal domain"/>
    <property type="match status" value="1"/>
</dbReference>
<protein>
    <recommendedName>
        <fullName evidence="2">protein-glutamate methylesterase</fullName>
        <ecNumber evidence="2">3.1.1.61</ecNumber>
    </recommendedName>
</protein>
<evidence type="ECO:0000256" key="4">
    <source>
        <dbReference type="PROSITE-ProRule" id="PRU00050"/>
    </source>
</evidence>
<dbReference type="Pfam" id="PF01339">
    <property type="entry name" value="CheB_methylest"/>
    <property type="match status" value="1"/>
</dbReference>
<dbReference type="CDD" id="cd16433">
    <property type="entry name" value="CheB"/>
    <property type="match status" value="1"/>
</dbReference>
<accession>A0A6J4KQR6</accession>
<dbReference type="PROSITE" id="PS50122">
    <property type="entry name" value="CHEB"/>
    <property type="match status" value="1"/>
</dbReference>
<feature type="active site" evidence="4">
    <location>
        <position position="123"/>
    </location>
</feature>
<dbReference type="InterPro" id="IPR035909">
    <property type="entry name" value="CheB_C"/>
</dbReference>
<dbReference type="GO" id="GO:0000156">
    <property type="term" value="F:phosphorelay response regulator activity"/>
    <property type="evidence" value="ECO:0007669"/>
    <property type="project" value="InterPro"/>
</dbReference>
<evidence type="ECO:0000256" key="1">
    <source>
        <dbReference type="ARBA" id="ARBA00022801"/>
    </source>
</evidence>
<feature type="active site" evidence="4">
    <location>
        <position position="4"/>
    </location>
</feature>